<comment type="caution">
    <text evidence="2">The sequence shown here is derived from an EMBL/GenBank/DDBJ whole genome shotgun (WGS) entry which is preliminary data.</text>
</comment>
<dbReference type="PANTHER" id="PTHR35446">
    <property type="entry name" value="SI:CH211-175M2.5"/>
    <property type="match status" value="1"/>
</dbReference>
<evidence type="ECO:0000259" key="1">
    <source>
        <dbReference type="Pfam" id="PF02627"/>
    </source>
</evidence>
<dbReference type="Proteomes" id="UP001176471">
    <property type="component" value="Unassembled WGS sequence"/>
</dbReference>
<dbReference type="GO" id="GO:0004601">
    <property type="term" value="F:peroxidase activity"/>
    <property type="evidence" value="ECO:0007669"/>
    <property type="project" value="UniProtKB-KW"/>
</dbReference>
<dbReference type="RefSeq" id="WP_304537521.1">
    <property type="nucleotide sequence ID" value="NZ_JAUQOM010000018.1"/>
</dbReference>
<sequence length="199" mass="21643">MPVFPSIEGEPALDKVFKRFPHTVMPLLEYHDRLLRDPSPLSVAERELIAAYVSGLNSCTYCHGAHVVAARAFGVDASLFEGLMADVETSAVDDNLKPILSYVGKLTRTPSMMTEADADRVYAAGWGEQTLFDAVSVCALFNFMNRIVEGSGIKANPLAADQAELDARMARMGGATDDPHRGERSYTRLASMWGIDEAG</sequence>
<evidence type="ECO:0000313" key="3">
    <source>
        <dbReference type="Proteomes" id="UP001176471"/>
    </source>
</evidence>
<keyword evidence="2" id="KW-0575">Peroxidase</keyword>
<dbReference type="EMBL" id="JAUQOM010000018">
    <property type="protein sequence ID" value="MDO7837221.1"/>
    <property type="molecule type" value="Genomic_DNA"/>
</dbReference>
<dbReference type="InterPro" id="IPR010195">
    <property type="entry name" value="Uncharacterised_peroxidase-rel"/>
</dbReference>
<reference evidence="2" key="1">
    <citation type="submission" date="2023-07" db="EMBL/GenBank/DDBJ databases">
        <title>Bacterial whole genome sequence for Sphingobium sp. HBC34.</title>
        <authorList>
            <person name="Le V."/>
            <person name="Ko S.-R."/>
            <person name="Ahn C.-Y."/>
            <person name="Oh H.-M."/>
        </authorList>
    </citation>
    <scope>NUCLEOTIDE SEQUENCE</scope>
    <source>
        <strain evidence="2">HBC34</strain>
    </source>
</reference>
<dbReference type="InterPro" id="IPR029032">
    <property type="entry name" value="AhpD-like"/>
</dbReference>
<protein>
    <submittedName>
        <fullName evidence="2">Peroxidase-related enzyme</fullName>
    </submittedName>
</protein>
<gene>
    <name evidence="2" type="ORF">Q4610_19430</name>
</gene>
<dbReference type="InterPro" id="IPR004675">
    <property type="entry name" value="AhpD_core"/>
</dbReference>
<dbReference type="NCBIfam" id="TIGR01926">
    <property type="entry name" value="peroxid_rel"/>
    <property type="match status" value="1"/>
</dbReference>
<dbReference type="SUPFAM" id="SSF69118">
    <property type="entry name" value="AhpD-like"/>
    <property type="match status" value="1"/>
</dbReference>
<feature type="domain" description="Carboxymuconolactone decarboxylase-like" evidence="1">
    <location>
        <begin position="28"/>
        <end position="77"/>
    </location>
</feature>
<keyword evidence="3" id="KW-1185">Reference proteome</keyword>
<dbReference type="Gene3D" id="1.20.1290.10">
    <property type="entry name" value="AhpD-like"/>
    <property type="match status" value="1"/>
</dbReference>
<dbReference type="Pfam" id="PF02627">
    <property type="entry name" value="CMD"/>
    <property type="match status" value="1"/>
</dbReference>
<dbReference type="InterPro" id="IPR003779">
    <property type="entry name" value="CMD-like"/>
</dbReference>
<name>A0ABT8ZUU7_9SPHN</name>
<evidence type="ECO:0000313" key="2">
    <source>
        <dbReference type="EMBL" id="MDO7837221.1"/>
    </source>
</evidence>
<dbReference type="NCBIfam" id="TIGR00778">
    <property type="entry name" value="ahpD_dom"/>
    <property type="match status" value="1"/>
</dbReference>
<keyword evidence="2" id="KW-0560">Oxidoreductase</keyword>
<proteinExistence type="predicted"/>
<dbReference type="PANTHER" id="PTHR35446:SF2">
    <property type="entry name" value="CARBOXYMUCONOLACTONE DECARBOXYLASE-LIKE DOMAIN-CONTAINING PROTEIN"/>
    <property type="match status" value="1"/>
</dbReference>
<accession>A0ABT8ZUU7</accession>
<organism evidence="2 3">
    <name type="scientific">Sphingobium cyanobacteriorum</name>
    <dbReference type="NCBI Taxonomy" id="3063954"/>
    <lineage>
        <taxon>Bacteria</taxon>
        <taxon>Pseudomonadati</taxon>
        <taxon>Pseudomonadota</taxon>
        <taxon>Alphaproteobacteria</taxon>
        <taxon>Sphingomonadales</taxon>
        <taxon>Sphingomonadaceae</taxon>
        <taxon>Sphingobium</taxon>
    </lineage>
</organism>